<dbReference type="SUPFAM" id="SSF51735">
    <property type="entry name" value="NAD(P)-binding Rossmann-fold domains"/>
    <property type="match status" value="1"/>
</dbReference>
<proteinExistence type="predicted"/>
<accession>A0A367KXL5</accession>
<organism evidence="2 3">
    <name type="scientific">Rhizopus stolonifer</name>
    <name type="common">Rhizopus nigricans</name>
    <dbReference type="NCBI Taxonomy" id="4846"/>
    <lineage>
        <taxon>Eukaryota</taxon>
        <taxon>Fungi</taxon>
        <taxon>Fungi incertae sedis</taxon>
        <taxon>Mucoromycota</taxon>
        <taxon>Mucoromycotina</taxon>
        <taxon>Mucoromycetes</taxon>
        <taxon>Mucorales</taxon>
        <taxon>Mucorineae</taxon>
        <taxon>Rhizopodaceae</taxon>
        <taxon>Rhizopus</taxon>
    </lineage>
</organism>
<comment type="caution">
    <text evidence="2">The sequence shown here is derived from an EMBL/GenBank/DDBJ whole genome shotgun (WGS) entry which is preliminary data.</text>
</comment>
<evidence type="ECO:0000313" key="2">
    <source>
        <dbReference type="EMBL" id="RCI06941.1"/>
    </source>
</evidence>
<reference evidence="2 3" key="1">
    <citation type="journal article" date="2018" name="G3 (Bethesda)">
        <title>Phylogenetic and Phylogenomic Definition of Rhizopus Species.</title>
        <authorList>
            <person name="Gryganskyi A.P."/>
            <person name="Golan J."/>
            <person name="Dolatabadi S."/>
            <person name="Mondo S."/>
            <person name="Robb S."/>
            <person name="Idnurm A."/>
            <person name="Muszewska A."/>
            <person name="Steczkiewicz K."/>
            <person name="Masonjones S."/>
            <person name="Liao H.L."/>
            <person name="Gajdeczka M.T."/>
            <person name="Anike F."/>
            <person name="Vuek A."/>
            <person name="Anishchenko I.M."/>
            <person name="Voigt K."/>
            <person name="de Hoog G.S."/>
            <person name="Smith M.E."/>
            <person name="Heitman J."/>
            <person name="Vilgalys R."/>
            <person name="Stajich J.E."/>
        </authorList>
    </citation>
    <scope>NUCLEOTIDE SEQUENCE [LARGE SCALE GENOMIC DNA]</scope>
    <source>
        <strain evidence="2 3">LSU 92-RS-03</strain>
    </source>
</reference>
<dbReference type="Pfam" id="PF13460">
    <property type="entry name" value="NAD_binding_10"/>
    <property type="match status" value="1"/>
</dbReference>
<evidence type="ECO:0000313" key="3">
    <source>
        <dbReference type="Proteomes" id="UP000253551"/>
    </source>
</evidence>
<sequence length="359" mass="42461">MSQTNTTKKVCCITNGDSLTGFALAYRFMQAIRQEGEQGKLRLLCRHRSGYGMTKLEQMGCEIVQVDYMDHDKVCQALKDCSSLLFIPENSDKRLKEAECVMKCAKKEGVEHMAMMSFIGVDKLHHKEEESAGSEFHNFKEFCQIEKMVQEYFSGDKHCIVRHALYNQFFYYLAPRIESERVLALPVKKDVKWSTVDLNDICEGVFMLAKKQHQKLRGSQQEQGEIYHKRTYNFVMHPMPAEHMAREISEGLQVKELHFKEVSEDEIKQFLKKMKDDKMFQERPSNDNDFKKGKDGYWSFPIGKFINEKKIETMIEYMRLANKRCLEDYHDDLEKVLERKPHSMKHYFEVNRDQFKRFK</sequence>
<dbReference type="PANTHER" id="PTHR47129">
    <property type="entry name" value="QUINONE OXIDOREDUCTASE 2"/>
    <property type="match status" value="1"/>
</dbReference>
<dbReference type="OrthoDB" id="10254221at2759"/>
<dbReference type="InterPro" id="IPR052718">
    <property type="entry name" value="NmrA-type_oxidoreductase"/>
</dbReference>
<feature type="domain" description="NAD(P)-binding" evidence="1">
    <location>
        <begin position="38"/>
        <end position="160"/>
    </location>
</feature>
<dbReference type="Gene3D" id="3.40.50.720">
    <property type="entry name" value="NAD(P)-binding Rossmann-like Domain"/>
    <property type="match status" value="1"/>
</dbReference>
<gene>
    <name evidence="2" type="ORF">CU098_012839</name>
</gene>
<dbReference type="PANTHER" id="PTHR47129:SF1">
    <property type="entry name" value="NMRA-LIKE DOMAIN-CONTAINING PROTEIN"/>
    <property type="match status" value="1"/>
</dbReference>
<keyword evidence="3" id="KW-1185">Reference proteome</keyword>
<dbReference type="STRING" id="4846.A0A367KXL5"/>
<dbReference type="AlphaFoldDB" id="A0A367KXL5"/>
<dbReference type="InterPro" id="IPR036291">
    <property type="entry name" value="NAD(P)-bd_dom_sf"/>
</dbReference>
<dbReference type="EMBL" id="PJQM01000058">
    <property type="protein sequence ID" value="RCI06941.1"/>
    <property type="molecule type" value="Genomic_DNA"/>
</dbReference>
<name>A0A367KXL5_RHIST</name>
<protein>
    <recommendedName>
        <fullName evidence="1">NAD(P)-binding domain-containing protein</fullName>
    </recommendedName>
</protein>
<dbReference type="InterPro" id="IPR016040">
    <property type="entry name" value="NAD(P)-bd_dom"/>
</dbReference>
<dbReference type="Proteomes" id="UP000253551">
    <property type="component" value="Unassembled WGS sequence"/>
</dbReference>
<evidence type="ECO:0000259" key="1">
    <source>
        <dbReference type="Pfam" id="PF13460"/>
    </source>
</evidence>